<keyword evidence="5" id="KW-1185">Reference proteome</keyword>
<proteinExistence type="inferred from homology"/>
<reference evidence="4 5" key="1">
    <citation type="submission" date="2016-07" db="EMBL/GenBank/DDBJ databases">
        <title>Pervasive Adenine N6-methylation of Active Genes in Fungi.</title>
        <authorList>
            <consortium name="DOE Joint Genome Institute"/>
            <person name="Mondo S.J."/>
            <person name="Dannebaum R.O."/>
            <person name="Kuo R.C."/>
            <person name="Labutti K."/>
            <person name="Haridas S."/>
            <person name="Kuo A."/>
            <person name="Salamov A."/>
            <person name="Ahrendt S.R."/>
            <person name="Lipzen A."/>
            <person name="Sullivan W."/>
            <person name="Andreopoulos W.B."/>
            <person name="Clum A."/>
            <person name="Lindquist E."/>
            <person name="Daum C."/>
            <person name="Ramamoorthy G.K."/>
            <person name="Gryganskyi A."/>
            <person name="Culley D."/>
            <person name="Magnuson J.K."/>
            <person name="James T.Y."/>
            <person name="O'Malley M.A."/>
            <person name="Stajich J.E."/>
            <person name="Spatafora J.W."/>
            <person name="Visel A."/>
            <person name="Grigoriev I.V."/>
        </authorList>
    </citation>
    <scope>NUCLEOTIDE SEQUENCE [LARGE SCALE GENOMIC DNA]</scope>
    <source>
        <strain evidence="4 5">NRRL 2496</strain>
    </source>
</reference>
<organism evidence="4 5">
    <name type="scientific">Syncephalastrum racemosum</name>
    <name type="common">Filamentous fungus</name>
    <dbReference type="NCBI Taxonomy" id="13706"/>
    <lineage>
        <taxon>Eukaryota</taxon>
        <taxon>Fungi</taxon>
        <taxon>Fungi incertae sedis</taxon>
        <taxon>Mucoromycota</taxon>
        <taxon>Mucoromycotina</taxon>
        <taxon>Mucoromycetes</taxon>
        <taxon>Mucorales</taxon>
        <taxon>Syncephalastraceae</taxon>
        <taxon>Syncephalastrum</taxon>
    </lineage>
</organism>
<dbReference type="InterPro" id="IPR036412">
    <property type="entry name" value="HAD-like_sf"/>
</dbReference>
<evidence type="ECO:0000256" key="1">
    <source>
        <dbReference type="RuleBase" id="RU365079"/>
    </source>
</evidence>
<dbReference type="STRING" id="13706.A0A1X2H608"/>
<dbReference type="Proteomes" id="UP000242180">
    <property type="component" value="Unassembled WGS sequence"/>
</dbReference>
<evidence type="ECO:0000313" key="4">
    <source>
        <dbReference type="EMBL" id="ORY93915.1"/>
    </source>
</evidence>
<keyword evidence="1" id="KW-0809">Transit peptide</keyword>
<dbReference type="PANTHER" id="PTHR12210">
    <property type="entry name" value="DULLARD PROTEIN PHOSPHATASE"/>
    <property type="match status" value="1"/>
</dbReference>
<feature type="region of interest" description="Disordered" evidence="2">
    <location>
        <begin position="33"/>
        <end position="74"/>
    </location>
</feature>
<comment type="function">
    <text evidence="1">Essential component of the TIM23 complex, a complex that mediates the translocation of transit peptide-containing proteins across the mitochondrial inner membrane.</text>
</comment>
<keyword evidence="1" id="KW-0811">Translocation</keyword>
<dbReference type="EMBL" id="MCGN01000008">
    <property type="protein sequence ID" value="ORY93915.1"/>
    <property type="molecule type" value="Genomic_DNA"/>
</dbReference>
<dbReference type="Pfam" id="PF03031">
    <property type="entry name" value="NIF"/>
    <property type="match status" value="1"/>
</dbReference>
<keyword evidence="1" id="KW-0653">Protein transport</keyword>
<comment type="subcellular location">
    <subcellularLocation>
        <location evidence="1">Mitochondrion inner membrane</location>
        <topology evidence="1">Single-pass membrane protein</topology>
    </subcellularLocation>
</comment>
<protein>
    <recommendedName>
        <fullName evidence="1">Mitochondrial import inner membrane translocase subunit TIM50</fullName>
    </recommendedName>
</protein>
<dbReference type="InterPro" id="IPR050365">
    <property type="entry name" value="TIM50"/>
</dbReference>
<feature type="domain" description="FCP1 homology" evidence="3">
    <location>
        <begin position="93"/>
        <end position="250"/>
    </location>
</feature>
<comment type="similarity">
    <text evidence="1">Belongs to the TIM50 family.</text>
</comment>
<evidence type="ECO:0000256" key="2">
    <source>
        <dbReference type="SAM" id="MobiDB-lite"/>
    </source>
</evidence>
<dbReference type="SMART" id="SM00577">
    <property type="entry name" value="CPDc"/>
    <property type="match status" value="1"/>
</dbReference>
<evidence type="ECO:0000313" key="5">
    <source>
        <dbReference type="Proteomes" id="UP000242180"/>
    </source>
</evidence>
<dbReference type="GO" id="GO:0005744">
    <property type="term" value="C:TIM23 mitochondrial import inner membrane translocase complex"/>
    <property type="evidence" value="ECO:0007669"/>
    <property type="project" value="UniProtKB-UniRule"/>
</dbReference>
<gene>
    <name evidence="4" type="ORF">BCR43DRAFT_495547</name>
</gene>
<dbReference type="PROSITE" id="PS50969">
    <property type="entry name" value="FCP1"/>
    <property type="match status" value="1"/>
</dbReference>
<dbReference type="OMA" id="TMIAPAN"/>
<accession>A0A1X2H608</accession>
<name>A0A1X2H608_SYNRA</name>
<keyword evidence="1" id="KW-0496">Mitochondrion</keyword>
<keyword evidence="1" id="KW-0813">Transport</keyword>
<evidence type="ECO:0000259" key="3">
    <source>
        <dbReference type="PROSITE" id="PS50969"/>
    </source>
</evidence>
<comment type="caution">
    <text evidence="4">The sequence shown here is derived from an EMBL/GenBank/DDBJ whole genome shotgun (WGS) entry which is preliminary data.</text>
</comment>
<dbReference type="SUPFAM" id="SSF56784">
    <property type="entry name" value="HAD-like"/>
    <property type="match status" value="1"/>
</dbReference>
<dbReference type="InterPro" id="IPR004274">
    <property type="entry name" value="FCP1_dom"/>
</dbReference>
<comment type="subunit">
    <text evidence="1">Component of the TIM23 complex.</text>
</comment>
<dbReference type="AlphaFoldDB" id="A0A1X2H608"/>
<dbReference type="InterPro" id="IPR023214">
    <property type="entry name" value="HAD_sf"/>
</dbReference>
<dbReference type="OrthoDB" id="1711508at2759"/>
<dbReference type="InParanoid" id="A0A1X2H608"/>
<feature type="compositionally biased region" description="Polar residues" evidence="2">
    <location>
        <begin position="33"/>
        <end position="60"/>
    </location>
</feature>
<dbReference type="Gene3D" id="3.40.50.1000">
    <property type="entry name" value="HAD superfamily/HAD-like"/>
    <property type="match status" value="1"/>
</dbReference>
<sequence>MFGQVQQLSVVRQRLNAIMTAVSGAQRWRVTQQTPLASLSNTTTMTNDNNESGSKSTSLSADAAPFTPSSNAPAFGPTEAYKTVSLEPSVEQDSPSKKLLILDLNGTLVSRIQKSSMYVRPYQDRFLDYIFEHFTVMVWSSAQPHSVARMCRLFNQHSPNLKLMWDRSHFGLSRADYNRKCATHKNLDRVWAVLTEFDATNTVLLDDSPAKAVFQPYNSLHLSEFDHKNPLFQKHGERELLHVMRYLDILRKQSNVCSYMRQNPYTPSSPAEDPDQENSFSVYHYVYQRTDRRLVDFRPRPIQNASAEEDIDKVAEKMGAVHL</sequence>
<dbReference type="GO" id="GO:0015031">
    <property type="term" value="P:protein transport"/>
    <property type="evidence" value="ECO:0007669"/>
    <property type="project" value="UniProtKB-KW"/>
</dbReference>